<organism evidence="1">
    <name type="scientific">Curvibacter symbiont subsp. Hydra magnipapillata</name>
    <dbReference type="NCBI Taxonomy" id="667019"/>
    <lineage>
        <taxon>Bacteria</taxon>
        <taxon>Pseudomonadati</taxon>
        <taxon>Pseudomonadota</taxon>
        <taxon>Betaproteobacteria</taxon>
        <taxon>Burkholderiales</taxon>
        <taxon>Comamonadaceae</taxon>
        <taxon>Curvibacter</taxon>
    </lineage>
</organism>
<dbReference type="SUPFAM" id="SSF46689">
    <property type="entry name" value="Homeodomain-like"/>
    <property type="match status" value="1"/>
</dbReference>
<protein>
    <submittedName>
        <fullName evidence="1">Insertion element ISR1 uncharacterized 10 kDa protein A3</fullName>
    </submittedName>
</protein>
<accession>C9Y8Z7</accession>
<dbReference type="PANTHER" id="PTHR33609">
    <property type="entry name" value="LOW CALCIUM RESPONSE LOCUS PROTEIN S"/>
    <property type="match status" value="1"/>
</dbReference>
<name>C9Y8Z7_CURXX</name>
<dbReference type="AlphaFoldDB" id="C9Y8Z7"/>
<dbReference type="InterPro" id="IPR009057">
    <property type="entry name" value="Homeodomain-like_sf"/>
</dbReference>
<dbReference type="EMBL" id="FN543104">
    <property type="protein sequence ID" value="CBA28178.1"/>
    <property type="molecule type" value="Genomic_DNA"/>
</dbReference>
<evidence type="ECO:0000313" key="1">
    <source>
        <dbReference type="EMBL" id="CBA28178.1"/>
    </source>
</evidence>
<sequence>MVRIERETDQDSVAEVAKRHGVSDATIYIWRKKFGQLDTDEVKRLKALEAENVRLKKLLVAA</sequence>
<dbReference type="GO" id="GO:0006313">
    <property type="term" value="P:DNA transposition"/>
    <property type="evidence" value="ECO:0007669"/>
    <property type="project" value="InterPro"/>
</dbReference>
<gene>
    <name evidence="1" type="ORF">Csp_A05980</name>
</gene>
<dbReference type="PANTHER" id="PTHR33609:SF1">
    <property type="entry name" value="TRANSPOSASE"/>
    <property type="match status" value="1"/>
</dbReference>
<dbReference type="GO" id="GO:0003677">
    <property type="term" value="F:DNA binding"/>
    <property type="evidence" value="ECO:0007669"/>
    <property type="project" value="InterPro"/>
</dbReference>
<reference evidence="1" key="1">
    <citation type="journal article" date="2010" name="Nature">
        <title>The dynamic genome of Hydra.</title>
        <authorList>
            <person name="Chapman J.A."/>
            <person name="Kirkness E.F."/>
            <person name="Simakov O."/>
            <person name="Hampson S.E."/>
            <person name="Mitros T."/>
            <person name="Weinmaier T."/>
            <person name="Rattei T."/>
            <person name="Balasubramanian P.G."/>
            <person name="Borman J."/>
            <person name="Busam D."/>
            <person name="Disbennett K."/>
            <person name="Pfannkoch C."/>
            <person name="Sumin N."/>
            <person name="Sutton G."/>
            <person name="Viswanathan L."/>
            <person name="Walenz B."/>
            <person name="Goodstein D.M."/>
            <person name="Hellsten U."/>
            <person name="Kawashima T."/>
            <person name="Prochnik S.E."/>
            <person name="Putnam N.H."/>
            <person name="Shu S."/>
            <person name="Blumberg B."/>
            <person name="Dana C.E."/>
            <person name="Gee L."/>
            <person name="Kibler D.F."/>
            <person name="Law L."/>
            <person name="Lindgens D."/>
            <person name="Martinez D.E."/>
            <person name="Peng J."/>
            <person name="Wigge P.A."/>
            <person name="Bertulat B."/>
            <person name="Guder C."/>
            <person name="Nakamura Y."/>
            <person name="Ozbek S."/>
            <person name="Watanabe H."/>
            <person name="Khalturin K."/>
            <person name="Hemmrich G."/>
            <person name="Franke A."/>
            <person name="Augustin R."/>
            <person name="Fraune S."/>
            <person name="Hayakawa E."/>
            <person name="Hayakawa S."/>
            <person name="Hirose M."/>
            <person name="Hwang J."/>
            <person name="Ikeo K."/>
            <person name="Nishimiya-Fujisawa C."/>
            <person name="Ogura A."/>
            <person name="Takahashi T."/>
            <person name="Steinmetz P.R."/>
            <person name="Zhang X."/>
            <person name="Aufschnaiter R."/>
            <person name="Eder M.K."/>
            <person name="Gorny A.K."/>
            <person name="Salvenmoser W."/>
            <person name="Heimberg A.M."/>
            <person name="Wheeler B.M."/>
            <person name="Peterson K.J."/>
            <person name="Boettger A."/>
            <person name="Tischler P."/>
            <person name="Wolf A."/>
            <person name="Gojobori T."/>
            <person name="Remington K.A."/>
            <person name="Strausberg R.L."/>
            <person name="Venter J."/>
            <person name="Technau U."/>
            <person name="Hobmayer B."/>
            <person name="Bosch T.C."/>
            <person name="Holstein T.W."/>
            <person name="Fujisawa T."/>
            <person name="Bode H.R."/>
            <person name="David C.N."/>
            <person name="Rokhsar D.S."/>
            <person name="Steele R.E."/>
        </authorList>
    </citation>
    <scope>NUCLEOTIDE SEQUENCE</scope>
</reference>
<dbReference type="GO" id="GO:0004803">
    <property type="term" value="F:transposase activity"/>
    <property type="evidence" value="ECO:0007669"/>
    <property type="project" value="InterPro"/>
</dbReference>
<dbReference type="Pfam" id="PF01527">
    <property type="entry name" value="HTH_Tnp_1"/>
    <property type="match status" value="1"/>
</dbReference>
<proteinExistence type="predicted"/>
<dbReference type="InterPro" id="IPR002514">
    <property type="entry name" value="Transposase_8"/>
</dbReference>
<dbReference type="InterPro" id="IPR052546">
    <property type="entry name" value="Transposase_8_domain"/>
</dbReference>